<organism evidence="1 2">
    <name type="scientific">Protopolystoma xenopodis</name>
    <dbReference type="NCBI Taxonomy" id="117903"/>
    <lineage>
        <taxon>Eukaryota</taxon>
        <taxon>Metazoa</taxon>
        <taxon>Spiralia</taxon>
        <taxon>Lophotrochozoa</taxon>
        <taxon>Platyhelminthes</taxon>
        <taxon>Monogenea</taxon>
        <taxon>Polyopisthocotylea</taxon>
        <taxon>Polystomatidea</taxon>
        <taxon>Polystomatidae</taxon>
        <taxon>Protopolystoma</taxon>
    </lineage>
</organism>
<dbReference type="EMBL" id="CAAALY010245107">
    <property type="protein sequence ID" value="VEL33063.1"/>
    <property type="molecule type" value="Genomic_DNA"/>
</dbReference>
<dbReference type="Proteomes" id="UP000784294">
    <property type="component" value="Unassembled WGS sequence"/>
</dbReference>
<accession>A0A448XBM6</accession>
<name>A0A448XBM6_9PLAT</name>
<keyword evidence="2" id="KW-1185">Reference proteome</keyword>
<protein>
    <submittedName>
        <fullName evidence="1">Uncharacterized protein</fullName>
    </submittedName>
</protein>
<sequence>MHGDIQILTVDVSPASSVLPFSAPNLKSSETSKSISRPTFCRNGCASTPLFLLSPPFISYPLVSPSSQYTCLYSTYQELWHHHNCCLPGPIPFEWLISLGPPVRICLMGL</sequence>
<comment type="caution">
    <text evidence="1">The sequence shown here is derived from an EMBL/GenBank/DDBJ whole genome shotgun (WGS) entry which is preliminary data.</text>
</comment>
<reference evidence="1" key="1">
    <citation type="submission" date="2018-11" db="EMBL/GenBank/DDBJ databases">
        <authorList>
            <consortium name="Pathogen Informatics"/>
        </authorList>
    </citation>
    <scope>NUCLEOTIDE SEQUENCE</scope>
</reference>
<gene>
    <name evidence="1" type="ORF">PXEA_LOCUS26503</name>
</gene>
<dbReference type="AlphaFoldDB" id="A0A448XBM6"/>
<evidence type="ECO:0000313" key="2">
    <source>
        <dbReference type="Proteomes" id="UP000784294"/>
    </source>
</evidence>
<evidence type="ECO:0000313" key="1">
    <source>
        <dbReference type="EMBL" id="VEL33063.1"/>
    </source>
</evidence>
<proteinExistence type="predicted"/>